<dbReference type="PATRIC" id="fig|1122148.6.peg.693"/>
<evidence type="ECO:0008006" key="3">
    <source>
        <dbReference type="Google" id="ProtNLM"/>
    </source>
</evidence>
<dbReference type="STRING" id="53444.AYR59_06855"/>
<dbReference type="PANTHER" id="PTHR37804">
    <property type="entry name" value="CDAA REGULATORY PROTEIN CDAR"/>
    <property type="match status" value="1"/>
</dbReference>
<dbReference type="RefSeq" id="WP_054646446.1">
    <property type="nucleotide sequence ID" value="NZ_FUXS01000001.1"/>
</dbReference>
<accession>A0A0R2JQ70</accession>
<dbReference type="AlphaFoldDB" id="A0A0R2JQ70"/>
<evidence type="ECO:0000313" key="1">
    <source>
        <dbReference type="EMBL" id="KRN79262.1"/>
    </source>
</evidence>
<dbReference type="EMBL" id="JQBT01000032">
    <property type="protein sequence ID" value="KRN79262.1"/>
    <property type="molecule type" value="Genomic_DNA"/>
</dbReference>
<dbReference type="OrthoDB" id="2139417at2"/>
<dbReference type="GeneID" id="61250573"/>
<dbReference type="InterPro" id="IPR012505">
    <property type="entry name" value="YbbR"/>
</dbReference>
<sequence>MKKFFESKAFCLIISLIFALVLFFMVHDYKLINPSGSNYQQDDPQLTSNASKQVEVPLQLNVDSDKYFVIGYPDKVKVDLKGPSALVTTTANTQNFKVTADLSNLTPGRHVVKLQQSGLNSELHAKIQPEKIEVNIQNRETDSYPVAVKYQKSHIATGYKVGKIEKDVDKVNVTGPADEMDKIKKVVAEVNLTKDTDKTFDKSTVIDALDSKGRTVNVVISPSTTKVKLPINKDNEDK</sequence>
<evidence type="ECO:0000313" key="2">
    <source>
        <dbReference type="Proteomes" id="UP000051565"/>
    </source>
</evidence>
<dbReference type="Gene3D" id="2.170.120.30">
    <property type="match status" value="1"/>
</dbReference>
<proteinExistence type="predicted"/>
<dbReference type="Proteomes" id="UP000051565">
    <property type="component" value="Unassembled WGS sequence"/>
</dbReference>
<gene>
    <name evidence="1" type="ORF">IV52_GL000671</name>
</gene>
<name>A0A0R2JQ70_9LACO</name>
<reference evidence="1 2" key="1">
    <citation type="journal article" date="2015" name="Genome Announc.">
        <title>Expanding the biotechnology potential of lactobacilli through comparative genomics of 213 strains and associated genera.</title>
        <authorList>
            <person name="Sun Z."/>
            <person name="Harris H.M."/>
            <person name="McCann A."/>
            <person name="Guo C."/>
            <person name="Argimon S."/>
            <person name="Zhang W."/>
            <person name="Yang X."/>
            <person name="Jeffery I.B."/>
            <person name="Cooney J.C."/>
            <person name="Kagawa T.F."/>
            <person name="Liu W."/>
            <person name="Song Y."/>
            <person name="Salvetti E."/>
            <person name="Wrobel A."/>
            <person name="Rasinkangas P."/>
            <person name="Parkhill J."/>
            <person name="Rea M.C."/>
            <person name="O'Sullivan O."/>
            <person name="Ritari J."/>
            <person name="Douillard F.P."/>
            <person name="Paul Ross R."/>
            <person name="Yang R."/>
            <person name="Briner A.E."/>
            <person name="Felis G.E."/>
            <person name="de Vos W.M."/>
            <person name="Barrangou R."/>
            <person name="Klaenhammer T.R."/>
            <person name="Caufield P.W."/>
            <person name="Cui Y."/>
            <person name="Zhang H."/>
            <person name="O'Toole P.W."/>
        </authorList>
    </citation>
    <scope>NUCLEOTIDE SEQUENCE [LARGE SCALE GENOMIC DNA]</scope>
    <source>
        <strain evidence="1 2">DSM 20690</strain>
    </source>
</reference>
<protein>
    <recommendedName>
        <fullName evidence="3">YbbR-like protein</fullName>
    </recommendedName>
</protein>
<dbReference type="PANTHER" id="PTHR37804:SF1">
    <property type="entry name" value="CDAA REGULATORY PROTEIN CDAR"/>
    <property type="match status" value="1"/>
</dbReference>
<organism evidence="1 2">
    <name type="scientific">Fructilactobacillus lindneri DSM 20690 = JCM 11027</name>
    <dbReference type="NCBI Taxonomy" id="1122148"/>
    <lineage>
        <taxon>Bacteria</taxon>
        <taxon>Bacillati</taxon>
        <taxon>Bacillota</taxon>
        <taxon>Bacilli</taxon>
        <taxon>Lactobacillales</taxon>
        <taxon>Lactobacillaceae</taxon>
        <taxon>Fructilactobacillus</taxon>
    </lineage>
</organism>
<dbReference type="Gene3D" id="2.170.120.40">
    <property type="entry name" value="YbbR-like domain"/>
    <property type="match status" value="1"/>
</dbReference>
<keyword evidence="2" id="KW-1185">Reference proteome</keyword>
<dbReference type="Pfam" id="PF07949">
    <property type="entry name" value="YbbR"/>
    <property type="match status" value="2"/>
</dbReference>
<comment type="caution">
    <text evidence="1">The sequence shown here is derived from an EMBL/GenBank/DDBJ whole genome shotgun (WGS) entry which is preliminary data.</text>
</comment>
<dbReference type="InterPro" id="IPR053154">
    <property type="entry name" value="c-di-AMP_regulator"/>
</dbReference>